<reference evidence="7" key="1">
    <citation type="submission" date="2016-06" db="UniProtKB">
        <authorList>
            <consortium name="WormBaseParasite"/>
        </authorList>
    </citation>
    <scope>IDENTIFICATION</scope>
</reference>
<proteinExistence type="predicted"/>
<evidence type="ECO:0000256" key="3">
    <source>
        <dbReference type="ARBA" id="ARBA00037342"/>
    </source>
</evidence>
<feature type="domain" description="JmjC" evidence="4">
    <location>
        <begin position="1"/>
        <end position="130"/>
    </location>
</feature>
<dbReference type="PANTHER" id="PTHR12461">
    <property type="entry name" value="HYPOXIA-INDUCIBLE FACTOR 1 ALPHA INHIBITOR-RELATED"/>
    <property type="match status" value="1"/>
</dbReference>
<keyword evidence="2" id="KW-0963">Cytoplasm</keyword>
<dbReference type="InterPro" id="IPR003347">
    <property type="entry name" value="JmjC_dom"/>
</dbReference>
<name>A0A183DTE0_9BILA</name>
<dbReference type="OrthoDB" id="438164at2759"/>
<evidence type="ECO:0000313" key="7">
    <source>
        <dbReference type="WBParaSite" id="GPUH_0001199501-mRNA-1"/>
    </source>
</evidence>
<protein>
    <submittedName>
        <fullName evidence="7">JmjC domain-containing protein</fullName>
    </submittedName>
</protein>
<dbReference type="InterPro" id="IPR041667">
    <property type="entry name" value="Cupin_8"/>
</dbReference>
<organism evidence="7">
    <name type="scientific">Gongylonema pulchrum</name>
    <dbReference type="NCBI Taxonomy" id="637853"/>
    <lineage>
        <taxon>Eukaryota</taxon>
        <taxon>Metazoa</taxon>
        <taxon>Ecdysozoa</taxon>
        <taxon>Nematoda</taxon>
        <taxon>Chromadorea</taxon>
        <taxon>Rhabditida</taxon>
        <taxon>Spirurina</taxon>
        <taxon>Spiruromorpha</taxon>
        <taxon>Spiruroidea</taxon>
        <taxon>Gongylonematidae</taxon>
        <taxon>Gongylonema</taxon>
    </lineage>
</organism>
<comment type="subcellular location">
    <subcellularLocation>
        <location evidence="1">Cytoplasm</location>
    </subcellularLocation>
</comment>
<sequence length="282" mass="31608">FAFLGTPGAYTQCHYDSYGYNVHAQLSGSKRWILFEPGEDMRPTRMPYEESTIFSNFDVIGAENALRTKKIRMVTLNKGDVIFVPPEWWHCVQCVPVNGVANDLDNLSVSVNTWVSLADHDQIARVHEAATSTLVIFIDFFSMLVLDLVCFLYSIAFLNRAGLIDPGHLCPSEAILSYDDSLFDLNRVINEAKVGKAEADESMSRLHNFVAKHLERLTVVPVVSFDEFRTVQEKGPLKIVDFADQSSSSAAALHTVSSFQKRFIDALLSEKVLDALIVQLRE</sequence>
<evidence type="ECO:0000313" key="6">
    <source>
        <dbReference type="Proteomes" id="UP000271098"/>
    </source>
</evidence>
<gene>
    <name evidence="5" type="ORF">GPUH_LOCUS11981</name>
</gene>
<evidence type="ECO:0000256" key="1">
    <source>
        <dbReference type="ARBA" id="ARBA00004496"/>
    </source>
</evidence>
<dbReference type="Proteomes" id="UP000271098">
    <property type="component" value="Unassembled WGS sequence"/>
</dbReference>
<dbReference type="InterPro" id="IPR014710">
    <property type="entry name" value="RmlC-like_jellyroll"/>
</dbReference>
<dbReference type="Gene3D" id="2.60.120.10">
    <property type="entry name" value="Jelly Rolls"/>
    <property type="match status" value="1"/>
</dbReference>
<dbReference type="GO" id="GO:0005737">
    <property type="term" value="C:cytoplasm"/>
    <property type="evidence" value="ECO:0007669"/>
    <property type="project" value="UniProtKB-SubCell"/>
</dbReference>
<evidence type="ECO:0000256" key="2">
    <source>
        <dbReference type="ARBA" id="ARBA00022490"/>
    </source>
</evidence>
<comment type="function">
    <text evidence="3">May play a role in cellular stress response.</text>
</comment>
<dbReference type="PROSITE" id="PS51184">
    <property type="entry name" value="JMJC"/>
    <property type="match status" value="1"/>
</dbReference>
<dbReference type="SUPFAM" id="SSF51197">
    <property type="entry name" value="Clavaminate synthase-like"/>
    <property type="match status" value="1"/>
</dbReference>
<evidence type="ECO:0000313" key="5">
    <source>
        <dbReference type="EMBL" id="VDN19628.1"/>
    </source>
</evidence>
<dbReference type="AlphaFoldDB" id="A0A183DTE0"/>
<dbReference type="Pfam" id="PF13621">
    <property type="entry name" value="Cupin_8"/>
    <property type="match status" value="1"/>
</dbReference>
<evidence type="ECO:0000259" key="4">
    <source>
        <dbReference type="PROSITE" id="PS51184"/>
    </source>
</evidence>
<reference evidence="5 6" key="2">
    <citation type="submission" date="2018-11" db="EMBL/GenBank/DDBJ databases">
        <authorList>
            <consortium name="Pathogen Informatics"/>
        </authorList>
    </citation>
    <scope>NUCLEOTIDE SEQUENCE [LARGE SCALE GENOMIC DNA]</scope>
</reference>
<keyword evidence="6" id="KW-1185">Reference proteome</keyword>
<dbReference type="EMBL" id="UYRT01078950">
    <property type="protein sequence ID" value="VDN19628.1"/>
    <property type="molecule type" value="Genomic_DNA"/>
</dbReference>
<dbReference type="PANTHER" id="PTHR12461:SF43">
    <property type="entry name" value="HSPB1-ASSOCIATED PROTEIN 1"/>
    <property type="match status" value="1"/>
</dbReference>
<accession>A0A183DTE0</accession>
<dbReference type="WBParaSite" id="GPUH_0001199501-mRNA-1">
    <property type="protein sequence ID" value="GPUH_0001199501-mRNA-1"/>
    <property type="gene ID" value="GPUH_0001199501"/>
</dbReference>